<evidence type="ECO:0000256" key="2">
    <source>
        <dbReference type="ARBA" id="ARBA00001966"/>
    </source>
</evidence>
<dbReference type="Gene3D" id="1.10.1670.10">
    <property type="entry name" value="Helix-hairpin-Helix base-excision DNA repair enzymes (C-terminal)"/>
    <property type="match status" value="1"/>
</dbReference>
<keyword evidence="8" id="KW-0227">DNA damage</keyword>
<dbReference type="HOGENOM" id="CLU_012862_0_0_1"/>
<dbReference type="GO" id="GO:0000701">
    <property type="term" value="F:purine-specific mismatch base pair DNA N-glycosylase activity"/>
    <property type="evidence" value="ECO:0007669"/>
    <property type="project" value="UniProtKB-EC"/>
</dbReference>
<evidence type="ECO:0000313" key="16">
    <source>
        <dbReference type="EMBL" id="KIK02807.1"/>
    </source>
</evidence>
<evidence type="ECO:0000256" key="5">
    <source>
        <dbReference type="ARBA" id="ARBA00022023"/>
    </source>
</evidence>
<dbReference type="GO" id="GO:0035485">
    <property type="term" value="F:adenine/guanine mispair binding"/>
    <property type="evidence" value="ECO:0007669"/>
    <property type="project" value="TreeGrafter"/>
</dbReference>
<evidence type="ECO:0000313" key="17">
    <source>
        <dbReference type="Proteomes" id="UP000054477"/>
    </source>
</evidence>
<sequence>MPKRRRTLDLDSEGDGSDFEESKGSGEDSDFQDASFSKKTKKRVKKQHVKRKGAVRPRSVDVDKVDTDTQIHVSAHSKSIHIISSPGPMRVALLRWYRTVHDTRRMPWRKPYNPSCGAEERAQRAYEVWVSEIMLQQTQVATVIPYYTRWMEKYPTICHLASANVDQVNALWKGLGYYSRASRLLAGAQKAVQKYGGRLPDNAKEMEANIPGIGRYSAGAICSIAYGEKAPVLDGNVHRLLSRVLALHAPPKVKSTLDILWGAATAMVQIEEAGITSPPQYAGDVNQALIELGSTVCKVHDPKCGTCPIQNWCSAYQNSESKESAKEDNTHMVDIEDICGLCEPLTGAGVMSYPMKVERKKVREELDIVNVVEWRPIQNPDERWFLLMRRPSIGLLAGLYEFPTSPAVSKTISHDALKHIPYNLISQVVQHARVFPLSTDAQKDREDLEDDCEDIHVRISKIKVAGDVVHLFSHVKKTYRAQWVLLEGGSTPPTLKFNSEVEIPIKRSGKRKTLPATGGPDTESPAHAMWVLLDDVADVNMGTGVAKVWNLTQALWEKNIDGD</sequence>
<dbReference type="InterPro" id="IPR011257">
    <property type="entry name" value="DNA_glycosylase"/>
</dbReference>
<dbReference type="PANTHER" id="PTHR42944:SF1">
    <property type="entry name" value="ADENINE DNA GLYCOSYLASE"/>
    <property type="match status" value="1"/>
</dbReference>
<keyword evidence="13" id="KW-0326">Glycosidase</keyword>
<dbReference type="GO" id="GO:0006285">
    <property type="term" value="P:base-excision repair, AP site formation"/>
    <property type="evidence" value="ECO:0007669"/>
    <property type="project" value="UniProtKB-ARBA"/>
</dbReference>
<comment type="catalytic activity">
    <reaction evidence="1">
        <text>Hydrolyzes free adenine bases from 7,8-dihydro-8-oxoguanine:adenine mismatched double-stranded DNA, leaving an apurinic site.</text>
        <dbReference type="EC" id="3.2.2.31"/>
    </reaction>
</comment>
<dbReference type="InterPro" id="IPR003265">
    <property type="entry name" value="HhH-GPD_domain"/>
</dbReference>
<comment type="similarity">
    <text evidence="3">Belongs to the Nth/MutY family.</text>
</comment>
<evidence type="ECO:0000256" key="10">
    <source>
        <dbReference type="ARBA" id="ARBA00023004"/>
    </source>
</evidence>
<dbReference type="GO" id="GO:0032357">
    <property type="term" value="F:oxidized purine DNA binding"/>
    <property type="evidence" value="ECO:0007669"/>
    <property type="project" value="TreeGrafter"/>
</dbReference>
<reference evidence="17" key="2">
    <citation type="submission" date="2015-01" db="EMBL/GenBank/DDBJ databases">
        <title>Evolutionary Origins and Diversification of the Mycorrhizal Mutualists.</title>
        <authorList>
            <consortium name="DOE Joint Genome Institute"/>
            <consortium name="Mycorrhizal Genomics Consortium"/>
            <person name="Kohler A."/>
            <person name="Kuo A."/>
            <person name="Nagy L.G."/>
            <person name="Floudas D."/>
            <person name="Copeland A."/>
            <person name="Barry K.W."/>
            <person name="Cichocki N."/>
            <person name="Veneault-Fourrey C."/>
            <person name="LaButti K."/>
            <person name="Lindquist E.A."/>
            <person name="Lipzen A."/>
            <person name="Lundell T."/>
            <person name="Morin E."/>
            <person name="Murat C."/>
            <person name="Riley R."/>
            <person name="Ohm R."/>
            <person name="Sun H."/>
            <person name="Tunlid A."/>
            <person name="Henrissat B."/>
            <person name="Grigoriev I.V."/>
            <person name="Hibbett D.S."/>
            <person name="Martin F."/>
        </authorList>
    </citation>
    <scope>NUCLEOTIDE SEQUENCE [LARGE SCALE GENOMIC DNA]</scope>
    <source>
        <strain evidence="17">LaAM-08-1</strain>
    </source>
</reference>
<dbReference type="SUPFAM" id="SSF48150">
    <property type="entry name" value="DNA-glycosylase"/>
    <property type="match status" value="1"/>
</dbReference>
<keyword evidence="12" id="KW-0234">DNA repair</keyword>
<dbReference type="OrthoDB" id="10248838at2759"/>
<evidence type="ECO:0000256" key="14">
    <source>
        <dbReference type="SAM" id="MobiDB-lite"/>
    </source>
</evidence>
<dbReference type="GO" id="GO:0046872">
    <property type="term" value="F:metal ion binding"/>
    <property type="evidence" value="ECO:0007669"/>
    <property type="project" value="UniProtKB-KW"/>
</dbReference>
<feature type="compositionally biased region" description="Acidic residues" evidence="14">
    <location>
        <begin position="10"/>
        <end position="19"/>
    </location>
</feature>
<dbReference type="STRING" id="1095629.A0A0C9XYL2"/>
<keyword evidence="11" id="KW-0411">Iron-sulfur</keyword>
<gene>
    <name evidence="16" type="ORF">K443DRAFT_507654</name>
</gene>
<dbReference type="InterPro" id="IPR015797">
    <property type="entry name" value="NUDIX_hydrolase-like_dom_sf"/>
</dbReference>
<dbReference type="InterPro" id="IPR023170">
    <property type="entry name" value="HhH_base_excis_C"/>
</dbReference>
<keyword evidence="10" id="KW-0408">Iron</keyword>
<keyword evidence="6" id="KW-0004">4Fe-4S</keyword>
<organism evidence="16 17">
    <name type="scientific">Laccaria amethystina LaAM-08-1</name>
    <dbReference type="NCBI Taxonomy" id="1095629"/>
    <lineage>
        <taxon>Eukaryota</taxon>
        <taxon>Fungi</taxon>
        <taxon>Dikarya</taxon>
        <taxon>Basidiomycota</taxon>
        <taxon>Agaricomycotina</taxon>
        <taxon>Agaricomycetes</taxon>
        <taxon>Agaricomycetidae</taxon>
        <taxon>Agaricales</taxon>
        <taxon>Agaricineae</taxon>
        <taxon>Hydnangiaceae</taxon>
        <taxon>Laccaria</taxon>
    </lineage>
</organism>
<evidence type="ECO:0000256" key="9">
    <source>
        <dbReference type="ARBA" id="ARBA00022801"/>
    </source>
</evidence>
<dbReference type="InterPro" id="IPR003651">
    <property type="entry name" value="Endonuclease3_FeS-loop_motif"/>
</dbReference>
<keyword evidence="17" id="KW-1185">Reference proteome</keyword>
<dbReference type="SMART" id="SM00525">
    <property type="entry name" value="FES"/>
    <property type="match status" value="1"/>
</dbReference>
<evidence type="ECO:0000256" key="7">
    <source>
        <dbReference type="ARBA" id="ARBA00022723"/>
    </source>
</evidence>
<proteinExistence type="inferred from homology"/>
<dbReference type="GO" id="GO:0051539">
    <property type="term" value="F:4 iron, 4 sulfur cluster binding"/>
    <property type="evidence" value="ECO:0007669"/>
    <property type="project" value="UniProtKB-KW"/>
</dbReference>
<dbReference type="Proteomes" id="UP000054477">
    <property type="component" value="Unassembled WGS sequence"/>
</dbReference>
<keyword evidence="9" id="KW-0378">Hydrolase</keyword>
<evidence type="ECO:0000256" key="3">
    <source>
        <dbReference type="ARBA" id="ARBA00008343"/>
    </source>
</evidence>
<dbReference type="SMART" id="SM00478">
    <property type="entry name" value="ENDO3c"/>
    <property type="match status" value="1"/>
</dbReference>
<dbReference type="FunFam" id="1.10.340.30:FF:000002">
    <property type="entry name" value="Adenine DNA glycosylase"/>
    <property type="match status" value="1"/>
</dbReference>
<dbReference type="EC" id="3.2.2.31" evidence="4"/>
<dbReference type="GO" id="GO:0006298">
    <property type="term" value="P:mismatch repair"/>
    <property type="evidence" value="ECO:0007669"/>
    <property type="project" value="TreeGrafter"/>
</dbReference>
<evidence type="ECO:0000256" key="6">
    <source>
        <dbReference type="ARBA" id="ARBA00022485"/>
    </source>
</evidence>
<evidence type="ECO:0000256" key="12">
    <source>
        <dbReference type="ARBA" id="ARBA00023204"/>
    </source>
</evidence>
<dbReference type="GO" id="GO:0034039">
    <property type="term" value="F:8-oxo-7,8-dihydroguanine DNA N-glycosylase activity"/>
    <property type="evidence" value="ECO:0007669"/>
    <property type="project" value="TreeGrafter"/>
</dbReference>
<dbReference type="Gene3D" id="1.10.340.30">
    <property type="entry name" value="Hypothetical protein, domain 2"/>
    <property type="match status" value="1"/>
</dbReference>
<keyword evidence="7" id="KW-0479">Metal-binding</keyword>
<dbReference type="SUPFAM" id="SSF55811">
    <property type="entry name" value="Nudix"/>
    <property type="match status" value="1"/>
</dbReference>
<evidence type="ECO:0000256" key="13">
    <source>
        <dbReference type="ARBA" id="ARBA00023295"/>
    </source>
</evidence>
<dbReference type="Pfam" id="PF00730">
    <property type="entry name" value="HhH-GPD"/>
    <property type="match status" value="1"/>
</dbReference>
<dbReference type="Gene3D" id="3.90.79.10">
    <property type="entry name" value="Nucleoside Triphosphate Pyrophosphohydrolase"/>
    <property type="match status" value="1"/>
</dbReference>
<dbReference type="PANTHER" id="PTHR42944">
    <property type="entry name" value="ADENINE DNA GLYCOSYLASE"/>
    <property type="match status" value="1"/>
</dbReference>
<dbReference type="PROSITE" id="PS01155">
    <property type="entry name" value="ENDONUCLEASE_III_2"/>
    <property type="match status" value="1"/>
</dbReference>
<evidence type="ECO:0000256" key="8">
    <source>
        <dbReference type="ARBA" id="ARBA00022763"/>
    </source>
</evidence>
<protein>
    <recommendedName>
        <fullName evidence="5">Adenine DNA glycosylase</fullName>
        <ecNumber evidence="4">3.2.2.31</ecNumber>
    </recommendedName>
</protein>
<dbReference type="InterPro" id="IPR004036">
    <property type="entry name" value="Endonuclease-III-like_CS2"/>
</dbReference>
<evidence type="ECO:0000256" key="11">
    <source>
        <dbReference type="ARBA" id="ARBA00023014"/>
    </source>
</evidence>
<feature type="region of interest" description="Disordered" evidence="14">
    <location>
        <begin position="1"/>
        <end position="62"/>
    </location>
</feature>
<dbReference type="CDD" id="cd00056">
    <property type="entry name" value="ENDO3c"/>
    <property type="match status" value="1"/>
</dbReference>
<dbReference type="AlphaFoldDB" id="A0A0C9XYL2"/>
<comment type="cofactor">
    <cofactor evidence="2">
        <name>[4Fe-4S] cluster</name>
        <dbReference type="ChEBI" id="CHEBI:49883"/>
    </cofactor>
</comment>
<dbReference type="InterPro" id="IPR044298">
    <property type="entry name" value="MIG/MutY"/>
</dbReference>
<evidence type="ECO:0000256" key="1">
    <source>
        <dbReference type="ARBA" id="ARBA00000843"/>
    </source>
</evidence>
<name>A0A0C9XYL2_9AGAR</name>
<evidence type="ECO:0000256" key="4">
    <source>
        <dbReference type="ARBA" id="ARBA00012045"/>
    </source>
</evidence>
<evidence type="ECO:0000259" key="15">
    <source>
        <dbReference type="SMART" id="SM00478"/>
    </source>
</evidence>
<dbReference type="GO" id="GO:0005634">
    <property type="term" value="C:nucleus"/>
    <property type="evidence" value="ECO:0007669"/>
    <property type="project" value="TreeGrafter"/>
</dbReference>
<dbReference type="EMBL" id="KN838587">
    <property type="protein sequence ID" value="KIK02807.1"/>
    <property type="molecule type" value="Genomic_DNA"/>
</dbReference>
<feature type="compositionally biased region" description="Basic residues" evidence="14">
    <location>
        <begin position="38"/>
        <end position="55"/>
    </location>
</feature>
<feature type="domain" description="HhH-GPD" evidence="15">
    <location>
        <begin position="134"/>
        <end position="295"/>
    </location>
</feature>
<accession>A0A0C9XYL2</accession>
<reference evidence="16 17" key="1">
    <citation type="submission" date="2014-04" db="EMBL/GenBank/DDBJ databases">
        <authorList>
            <consortium name="DOE Joint Genome Institute"/>
            <person name="Kuo A."/>
            <person name="Kohler A."/>
            <person name="Nagy L.G."/>
            <person name="Floudas D."/>
            <person name="Copeland A."/>
            <person name="Barry K.W."/>
            <person name="Cichocki N."/>
            <person name="Veneault-Fourrey C."/>
            <person name="LaButti K."/>
            <person name="Lindquist E.A."/>
            <person name="Lipzen A."/>
            <person name="Lundell T."/>
            <person name="Morin E."/>
            <person name="Murat C."/>
            <person name="Sun H."/>
            <person name="Tunlid A."/>
            <person name="Henrissat B."/>
            <person name="Grigoriev I.V."/>
            <person name="Hibbett D.S."/>
            <person name="Martin F."/>
            <person name="Nordberg H.P."/>
            <person name="Cantor M.N."/>
            <person name="Hua S.X."/>
        </authorList>
    </citation>
    <scope>NUCLEOTIDE SEQUENCE [LARGE SCALE GENOMIC DNA]</scope>
    <source>
        <strain evidence="16 17">LaAM-08-1</strain>
    </source>
</reference>